<sequence length="572" mass="64155">MHLSIAGGANCRVGDAREEHERLTQPRNDSNAYHLDSINGYNVVISGLSTPGCTAAANVVAQMKMSFQNVKFGLLVGIGGGVPVRTDWGTVRLGDAVVGNRANGYPGTVQYDRGKVEVNSFKCTNSLSPPPPVLLAAVNALESQRDRERDDPVWKAIQMIDTTKRGLPAYIHLDSNYTCDECGCDLSEQVQRPEDNEGDIQYVKVHRENMATGEKEKVIKAAVERDRKAEQCDALCFETKAAGVFTDFHFLDPNMWVAPEDAGVSRLVLGASDDPYHGFLWIKGKPGAGKSTLMKFIVKQAMKIQNRTVIFFFFHARGAALEKTVVGIMDNFEWNDELLKDLFRDAVSRGMLSVIYFIDALDECDESGAREIVKFFIHHLSVKSAIKQNGNFRQTKLQANLHQFFRDILTWDKNKNEEFLLCMQWLLFAKRPLKPRDLHLAILSGTNFNVEDLNSYRRRAIFTPIDTIITSAKDFLLAEDGLELLSPALRTDVLGQSHERLKQCCLNYIETDTISPSGGWRKISSMEEAFPFLVYAYTSVLYHADVAAGAGILHEDFITTIRGDKWFQVYDD</sequence>
<dbReference type="Gene3D" id="3.40.50.300">
    <property type="entry name" value="P-loop containing nucleotide triphosphate hydrolases"/>
    <property type="match status" value="1"/>
</dbReference>
<protein>
    <recommendedName>
        <fullName evidence="2">Nephrocystin 3-like N-terminal domain-containing protein</fullName>
    </recommendedName>
</protein>
<dbReference type="InterPro" id="IPR056884">
    <property type="entry name" value="NPHP3-like_N"/>
</dbReference>
<dbReference type="Proteomes" id="UP000007802">
    <property type="component" value="Unassembled WGS sequence"/>
</dbReference>
<dbReference type="SUPFAM" id="SSF53167">
    <property type="entry name" value="Purine and uridine phosphorylases"/>
    <property type="match status" value="1"/>
</dbReference>
<evidence type="ECO:0000259" key="2">
    <source>
        <dbReference type="Pfam" id="PF24883"/>
    </source>
</evidence>
<dbReference type="PANTHER" id="PTHR46082:SF11">
    <property type="entry name" value="AAA+ ATPASE DOMAIN-CONTAINING PROTEIN-RELATED"/>
    <property type="match status" value="1"/>
</dbReference>
<dbReference type="GO" id="GO:0003824">
    <property type="term" value="F:catalytic activity"/>
    <property type="evidence" value="ECO:0007669"/>
    <property type="project" value="InterPro"/>
</dbReference>
<dbReference type="InterPro" id="IPR035994">
    <property type="entry name" value="Nucleoside_phosphorylase_sf"/>
</dbReference>
<dbReference type="PANTHER" id="PTHR46082">
    <property type="entry name" value="ATP/GTP-BINDING PROTEIN-RELATED"/>
    <property type="match status" value="1"/>
</dbReference>
<keyword evidence="1" id="KW-0677">Repeat</keyword>
<gene>
    <name evidence="3" type="ORF">BDDG_07706</name>
</gene>
<proteinExistence type="predicted"/>
<dbReference type="InterPro" id="IPR027417">
    <property type="entry name" value="P-loop_NTPase"/>
</dbReference>
<dbReference type="Pfam" id="PF24883">
    <property type="entry name" value="NPHP3_N"/>
    <property type="match status" value="1"/>
</dbReference>
<dbReference type="GO" id="GO:0009116">
    <property type="term" value="P:nucleoside metabolic process"/>
    <property type="evidence" value="ECO:0007669"/>
    <property type="project" value="InterPro"/>
</dbReference>
<dbReference type="InterPro" id="IPR053137">
    <property type="entry name" value="NLR-like"/>
</dbReference>
<dbReference type="OrthoDB" id="4207436at2759"/>
<evidence type="ECO:0000256" key="1">
    <source>
        <dbReference type="ARBA" id="ARBA00022737"/>
    </source>
</evidence>
<dbReference type="Gene3D" id="3.40.50.1580">
    <property type="entry name" value="Nucleoside phosphorylase domain"/>
    <property type="match status" value="1"/>
</dbReference>
<organism evidence="3">
    <name type="scientific">Ajellomyces dermatitidis (strain ATCC 18188 / CBS 674.68)</name>
    <name type="common">Blastomyces dermatitidis</name>
    <dbReference type="NCBI Taxonomy" id="653446"/>
    <lineage>
        <taxon>Eukaryota</taxon>
        <taxon>Fungi</taxon>
        <taxon>Dikarya</taxon>
        <taxon>Ascomycota</taxon>
        <taxon>Pezizomycotina</taxon>
        <taxon>Eurotiomycetes</taxon>
        <taxon>Eurotiomycetidae</taxon>
        <taxon>Onygenales</taxon>
        <taxon>Ajellomycetaceae</taxon>
        <taxon>Blastomyces</taxon>
    </lineage>
</organism>
<evidence type="ECO:0000313" key="3">
    <source>
        <dbReference type="EMBL" id="EGE84761.2"/>
    </source>
</evidence>
<reference evidence="3" key="1">
    <citation type="submission" date="2010-03" db="EMBL/GenBank/DDBJ databases">
        <title>Annotation of Blastomyces dermatitidis strain ATCC 18188.</title>
        <authorList>
            <consortium name="The Broad Institute Genome Sequencing Platform"/>
            <consortium name="Broad Institute Genome Sequencing Center for Infectious Disease."/>
            <person name="Cuomo C."/>
            <person name="Klein B."/>
            <person name="Sullivan T."/>
            <person name="Heitman J."/>
            <person name="Young S."/>
            <person name="Zeng Q."/>
            <person name="Gargeya S."/>
            <person name="Alvarado L."/>
            <person name="Berlin A.M."/>
            <person name="Chapman S.B."/>
            <person name="Chen Z."/>
            <person name="Freedman E."/>
            <person name="Gellesch M."/>
            <person name="Goldberg J."/>
            <person name="Griggs A."/>
            <person name="Gujja S."/>
            <person name="Heilman E."/>
            <person name="Heiman D."/>
            <person name="Howarth C."/>
            <person name="Mehta T."/>
            <person name="Neiman D."/>
            <person name="Pearson M."/>
            <person name="Roberts A."/>
            <person name="Saif S."/>
            <person name="Shea T."/>
            <person name="Shenoy N."/>
            <person name="Sisk P."/>
            <person name="Stolte C."/>
            <person name="Sykes S."/>
            <person name="White J."/>
            <person name="Yandava C."/>
            <person name="Haas B."/>
            <person name="Nusbaum C."/>
            <person name="Birren B."/>
        </authorList>
    </citation>
    <scope>NUCLEOTIDE SEQUENCE [LARGE SCALE GENOMIC DNA]</scope>
    <source>
        <strain evidence="3">ATCC 18188</strain>
    </source>
</reference>
<dbReference type="HOGENOM" id="CLU_000288_34_22_1"/>
<dbReference type="AlphaFoldDB" id="F2TNE8"/>
<accession>F2TNE8</accession>
<name>F2TNE8_AJEDA</name>
<dbReference type="SUPFAM" id="SSF52540">
    <property type="entry name" value="P-loop containing nucleoside triphosphate hydrolases"/>
    <property type="match status" value="1"/>
</dbReference>
<dbReference type="EMBL" id="GG749476">
    <property type="protein sequence ID" value="EGE84761.2"/>
    <property type="molecule type" value="Genomic_DNA"/>
</dbReference>
<feature type="domain" description="Nephrocystin 3-like N-terminal" evidence="2">
    <location>
        <begin position="277"/>
        <end position="318"/>
    </location>
</feature>